<comment type="caution">
    <text evidence="1">The sequence shown here is derived from an EMBL/GenBank/DDBJ whole genome shotgun (WGS) entry which is preliminary data.</text>
</comment>
<organism evidence="1 2">
    <name type="scientific">Melastoma candidum</name>
    <dbReference type="NCBI Taxonomy" id="119954"/>
    <lineage>
        <taxon>Eukaryota</taxon>
        <taxon>Viridiplantae</taxon>
        <taxon>Streptophyta</taxon>
        <taxon>Embryophyta</taxon>
        <taxon>Tracheophyta</taxon>
        <taxon>Spermatophyta</taxon>
        <taxon>Magnoliopsida</taxon>
        <taxon>eudicotyledons</taxon>
        <taxon>Gunneridae</taxon>
        <taxon>Pentapetalae</taxon>
        <taxon>rosids</taxon>
        <taxon>malvids</taxon>
        <taxon>Myrtales</taxon>
        <taxon>Melastomataceae</taxon>
        <taxon>Melastomatoideae</taxon>
        <taxon>Melastomateae</taxon>
        <taxon>Melastoma</taxon>
    </lineage>
</organism>
<dbReference type="Proteomes" id="UP001057402">
    <property type="component" value="Chromosome 11"/>
</dbReference>
<reference evidence="2" key="1">
    <citation type="journal article" date="2023" name="Front. Plant Sci.">
        <title>Chromosomal-level genome assembly of Melastoma candidum provides insights into trichome evolution.</title>
        <authorList>
            <person name="Zhong Y."/>
            <person name="Wu W."/>
            <person name="Sun C."/>
            <person name="Zou P."/>
            <person name="Liu Y."/>
            <person name="Dai S."/>
            <person name="Zhou R."/>
        </authorList>
    </citation>
    <scope>NUCLEOTIDE SEQUENCE [LARGE SCALE GENOMIC DNA]</scope>
</reference>
<proteinExistence type="predicted"/>
<evidence type="ECO:0000313" key="1">
    <source>
        <dbReference type="EMBL" id="KAI4310777.1"/>
    </source>
</evidence>
<sequence length="102" mass="11285">MMSAADSDSDGYVEYEEFERAVERPRMRRPRRGGVMEDVFRIMDGDGDGKLSREDIKGSMRSTGIDAGDEEVEAMFVLGGGEKEGGVTYEVFAKILGVDDFC</sequence>
<dbReference type="EMBL" id="CM042890">
    <property type="protein sequence ID" value="KAI4310777.1"/>
    <property type="molecule type" value="Genomic_DNA"/>
</dbReference>
<name>A0ACB9LHW8_9MYRT</name>
<evidence type="ECO:0000313" key="2">
    <source>
        <dbReference type="Proteomes" id="UP001057402"/>
    </source>
</evidence>
<protein>
    <submittedName>
        <fullName evidence="1">Uncharacterized protein</fullName>
    </submittedName>
</protein>
<gene>
    <name evidence="1" type="ORF">MLD38_035727</name>
</gene>
<keyword evidence="2" id="KW-1185">Reference proteome</keyword>
<accession>A0ACB9LHW8</accession>